<dbReference type="OrthoDB" id="199599at2759"/>
<dbReference type="InParanoid" id="B5RUL4"/>
<evidence type="ECO:0000259" key="8">
    <source>
        <dbReference type="Pfam" id="PF02656"/>
    </source>
</evidence>
<keyword evidence="2" id="KW-1003">Cell membrane</keyword>
<dbReference type="PANTHER" id="PTHR34187">
    <property type="entry name" value="FGR18P"/>
    <property type="match status" value="1"/>
</dbReference>
<dbReference type="KEGG" id="dha:DEHA2F21560g"/>
<feature type="transmembrane region" description="Helical" evidence="7">
    <location>
        <begin position="119"/>
        <end position="139"/>
    </location>
</feature>
<feature type="transmembrane region" description="Helical" evidence="7">
    <location>
        <begin position="159"/>
        <end position="180"/>
    </location>
</feature>
<dbReference type="InterPro" id="IPR052053">
    <property type="entry name" value="IM_YidH-like"/>
</dbReference>
<evidence type="ECO:0000256" key="1">
    <source>
        <dbReference type="ARBA" id="ARBA00004651"/>
    </source>
</evidence>
<dbReference type="GO" id="GO:0005886">
    <property type="term" value="C:plasma membrane"/>
    <property type="evidence" value="ECO:0007669"/>
    <property type="project" value="UniProtKB-SubCell"/>
</dbReference>
<organism evidence="9 10">
    <name type="scientific">Debaryomyces hansenii (strain ATCC 36239 / CBS 767 / BCRC 21394 / JCM 1990 / NBRC 0083 / IGC 2968)</name>
    <name type="common">Yeast</name>
    <name type="synonym">Torulaspora hansenii</name>
    <dbReference type="NCBI Taxonomy" id="284592"/>
    <lineage>
        <taxon>Eukaryota</taxon>
        <taxon>Fungi</taxon>
        <taxon>Dikarya</taxon>
        <taxon>Ascomycota</taxon>
        <taxon>Saccharomycotina</taxon>
        <taxon>Pichiomycetes</taxon>
        <taxon>Debaryomycetaceae</taxon>
        <taxon>Debaryomyces</taxon>
    </lineage>
</organism>
<keyword evidence="3 7" id="KW-0812">Transmembrane</keyword>
<evidence type="ECO:0000256" key="7">
    <source>
        <dbReference type="SAM" id="Phobius"/>
    </source>
</evidence>
<evidence type="ECO:0000313" key="10">
    <source>
        <dbReference type="Proteomes" id="UP000000599"/>
    </source>
</evidence>
<feature type="compositionally biased region" description="Basic and acidic residues" evidence="6">
    <location>
        <begin position="1"/>
        <end position="14"/>
    </location>
</feature>
<evidence type="ECO:0000256" key="3">
    <source>
        <dbReference type="ARBA" id="ARBA00022692"/>
    </source>
</evidence>
<feature type="region of interest" description="Disordered" evidence="6">
    <location>
        <begin position="1"/>
        <end position="34"/>
    </location>
</feature>
<dbReference type="OMA" id="GMTRYFS"/>
<keyword evidence="5 7" id="KW-0472">Membrane</keyword>
<dbReference type="PANTHER" id="PTHR34187:SF2">
    <property type="entry name" value="DUF202 DOMAIN-CONTAINING PROTEIN"/>
    <property type="match status" value="1"/>
</dbReference>
<evidence type="ECO:0000313" key="9">
    <source>
        <dbReference type="EMBL" id="CAR66392.1"/>
    </source>
</evidence>
<dbReference type="RefSeq" id="XP_002770873.1">
    <property type="nucleotide sequence ID" value="XM_002770827.1"/>
</dbReference>
<name>B5RUL4_DEBHA</name>
<evidence type="ECO:0000256" key="6">
    <source>
        <dbReference type="SAM" id="MobiDB-lite"/>
    </source>
</evidence>
<keyword evidence="10" id="KW-1185">Reference proteome</keyword>
<gene>
    <name evidence="9" type="ordered locus">DEHA2F21560g</name>
</gene>
<comment type="subcellular location">
    <subcellularLocation>
        <location evidence="1">Cell membrane</location>
        <topology evidence="1">Multi-pass membrane protein</topology>
    </subcellularLocation>
</comment>
<accession>B5RUL4</accession>
<feature type="compositionally biased region" description="Polar residues" evidence="6">
    <location>
        <begin position="18"/>
        <end position="34"/>
    </location>
</feature>
<feature type="transmembrane region" description="Helical" evidence="7">
    <location>
        <begin position="70"/>
        <end position="91"/>
    </location>
</feature>
<dbReference type="EMBL" id="CR382138">
    <property type="protein sequence ID" value="CAR66392.1"/>
    <property type="molecule type" value="Genomic_DNA"/>
</dbReference>
<evidence type="ECO:0000256" key="4">
    <source>
        <dbReference type="ARBA" id="ARBA00022989"/>
    </source>
</evidence>
<feature type="domain" description="DUF202" evidence="8">
    <location>
        <begin position="61"/>
        <end position="148"/>
    </location>
</feature>
<dbReference type="HOGENOM" id="CLU_053359_3_0_1"/>
<evidence type="ECO:0000256" key="5">
    <source>
        <dbReference type="ARBA" id="ARBA00023136"/>
    </source>
</evidence>
<dbReference type="AlphaFoldDB" id="B5RUL4"/>
<protein>
    <submittedName>
        <fullName evidence="9">DEHA2F21560p</fullName>
    </submittedName>
</protein>
<dbReference type="eggNOG" id="ENOG502S455">
    <property type="taxonomic scope" value="Eukaryota"/>
</dbReference>
<dbReference type="InterPro" id="IPR003807">
    <property type="entry name" value="DUF202"/>
</dbReference>
<keyword evidence="4 7" id="KW-1133">Transmembrane helix</keyword>
<dbReference type="Proteomes" id="UP000000599">
    <property type="component" value="Chromosome F"/>
</dbReference>
<evidence type="ECO:0000256" key="2">
    <source>
        <dbReference type="ARBA" id="ARBA00022475"/>
    </source>
</evidence>
<proteinExistence type="predicted"/>
<reference evidence="9 10" key="1">
    <citation type="journal article" date="2004" name="Nature">
        <title>Genome evolution in yeasts.</title>
        <authorList>
            <consortium name="Genolevures"/>
            <person name="Dujon B."/>
            <person name="Sherman D."/>
            <person name="Fischer G."/>
            <person name="Durrens P."/>
            <person name="Casaregola S."/>
            <person name="Lafontaine I."/>
            <person name="de Montigny J."/>
            <person name="Marck C."/>
            <person name="Neuveglise C."/>
            <person name="Talla E."/>
            <person name="Goffard N."/>
            <person name="Frangeul L."/>
            <person name="Aigle M."/>
            <person name="Anthouard V."/>
            <person name="Babour A."/>
            <person name="Barbe V."/>
            <person name="Barnay S."/>
            <person name="Blanchin S."/>
            <person name="Beckerich J.M."/>
            <person name="Beyne E."/>
            <person name="Bleykasten C."/>
            <person name="Boisrame A."/>
            <person name="Boyer J."/>
            <person name="Cattolico L."/>
            <person name="Confanioleri F."/>
            <person name="de Daruvar A."/>
            <person name="Despons L."/>
            <person name="Fabre E."/>
            <person name="Fairhead C."/>
            <person name="Ferry-Dumazet H."/>
            <person name="Groppi A."/>
            <person name="Hantraye F."/>
            <person name="Hennequin C."/>
            <person name="Jauniaux N."/>
            <person name="Joyet P."/>
            <person name="Kachouri R."/>
            <person name="Kerrest A."/>
            <person name="Koszul R."/>
            <person name="Lemaire M."/>
            <person name="Lesur I."/>
            <person name="Ma L."/>
            <person name="Muller H."/>
            <person name="Nicaud J.M."/>
            <person name="Nikolski M."/>
            <person name="Oztas S."/>
            <person name="Ozier-Kalogeropoulos O."/>
            <person name="Pellenz S."/>
            <person name="Potier S."/>
            <person name="Richard G.F."/>
            <person name="Straub M.L."/>
            <person name="Suleau A."/>
            <person name="Swennene D."/>
            <person name="Tekaia F."/>
            <person name="Wesolowski-Louvel M."/>
            <person name="Westhof E."/>
            <person name="Wirth B."/>
            <person name="Zeniou-Meyer M."/>
            <person name="Zivanovic I."/>
            <person name="Bolotin-Fukuhara M."/>
            <person name="Thierry A."/>
            <person name="Bouchier C."/>
            <person name="Caudron B."/>
            <person name="Scarpelli C."/>
            <person name="Gaillardin C."/>
            <person name="Weissenbach J."/>
            <person name="Wincker P."/>
            <person name="Souciet J.L."/>
        </authorList>
    </citation>
    <scope>NUCLEOTIDE SEQUENCE [LARGE SCALE GENOMIC DNA]</scope>
    <source>
        <strain evidence="10">ATCC 36239 / CBS 767 / BCRC 21394 / JCM 1990 / NBRC 0083 / IGC 2968</strain>
    </source>
</reference>
<sequence length="184" mass="20758">MTSRQRIDSPRDPLLHYGSQNTTSSDTNGSGNVHKNTTFKDRINSIQFASISLENKGSVARDHMANERTFLAWLRTSLSFITIGIGITQLFRLEDKSSKVSINRFIVELDDNSHVITEYGRPLGCLFIILGILTLLFGVSRYFKVQHMLVKNYYPATRLSIIILISLLLAVVISTFVMVIKSFV</sequence>
<dbReference type="Pfam" id="PF02656">
    <property type="entry name" value="DUF202"/>
    <property type="match status" value="1"/>
</dbReference>
<dbReference type="GeneID" id="8999035"/>
<dbReference type="VEuPathDB" id="FungiDB:DEHA2F21560g"/>